<dbReference type="Gene3D" id="3.30.70.20">
    <property type="match status" value="1"/>
</dbReference>
<dbReference type="InterPro" id="IPR017900">
    <property type="entry name" value="4Fe4S_Fe_S_CS"/>
</dbReference>
<evidence type="ECO:0000256" key="2">
    <source>
        <dbReference type="ARBA" id="ARBA00003532"/>
    </source>
</evidence>
<evidence type="ECO:0000313" key="13">
    <source>
        <dbReference type="EMBL" id="QGG41606.1"/>
    </source>
</evidence>
<evidence type="ECO:0000256" key="7">
    <source>
        <dbReference type="ARBA" id="ARBA00022737"/>
    </source>
</evidence>
<dbReference type="PANTHER" id="PTHR42859:SF2">
    <property type="entry name" value="FERREDOXIN"/>
    <property type="match status" value="1"/>
</dbReference>
<gene>
    <name evidence="13" type="ORF">GEV26_09675</name>
</gene>
<evidence type="ECO:0000256" key="1">
    <source>
        <dbReference type="ARBA" id="ARBA00001966"/>
    </source>
</evidence>
<proteinExistence type="predicted"/>
<dbReference type="InterPro" id="IPR050294">
    <property type="entry name" value="RnfB_subfamily"/>
</dbReference>
<keyword evidence="5 12" id="KW-0004">4Fe-4S</keyword>
<dbReference type="KEGG" id="aef:GEV26_09675"/>
<comment type="cofactor">
    <cofactor evidence="12">
        <name>[3Fe-4S] cluster</name>
        <dbReference type="ChEBI" id="CHEBI:21137"/>
    </cofactor>
    <text evidence="12">Binds 1 [3Fe-4S] cluster.</text>
</comment>
<keyword evidence="14" id="KW-1185">Reference proteome</keyword>
<evidence type="ECO:0000256" key="12">
    <source>
        <dbReference type="RuleBase" id="RU365098"/>
    </source>
</evidence>
<dbReference type="AlphaFoldDB" id="A0A5Q2MKL1"/>
<organism evidence="13 14">
    <name type="scientific">Aeromicrobium yanjiei</name>
    <dbReference type="NCBI Taxonomy" id="2662028"/>
    <lineage>
        <taxon>Bacteria</taxon>
        <taxon>Bacillati</taxon>
        <taxon>Actinomycetota</taxon>
        <taxon>Actinomycetes</taxon>
        <taxon>Propionibacteriales</taxon>
        <taxon>Nocardioidaceae</taxon>
        <taxon>Aeromicrobium</taxon>
    </lineage>
</organism>
<evidence type="ECO:0000256" key="11">
    <source>
        <dbReference type="ARBA" id="ARBA00023291"/>
    </source>
</evidence>
<keyword evidence="11 12" id="KW-0003">3Fe-4S</keyword>
<dbReference type="RefSeq" id="WP_153652874.1">
    <property type="nucleotide sequence ID" value="NZ_CP045737.1"/>
</dbReference>
<evidence type="ECO:0000256" key="5">
    <source>
        <dbReference type="ARBA" id="ARBA00022485"/>
    </source>
</evidence>
<sequence>MTYVITDACVDVMDRSCIRECPVDCIYEGKRQVYVHPDECIDCGACEAVCPQDAIFYEADMPDELSVMVERQASMFVSLGRLGGARKFGPLGKDHPDVEALPPRTPND</sequence>
<keyword evidence="6 12" id="KW-0479">Metal-binding</keyword>
<evidence type="ECO:0000256" key="8">
    <source>
        <dbReference type="ARBA" id="ARBA00022982"/>
    </source>
</evidence>
<dbReference type="GO" id="GO:0051538">
    <property type="term" value="F:3 iron, 4 sulfur cluster binding"/>
    <property type="evidence" value="ECO:0007669"/>
    <property type="project" value="UniProtKB-UniRule"/>
</dbReference>
<dbReference type="GO" id="GO:0046872">
    <property type="term" value="F:metal ion binding"/>
    <property type="evidence" value="ECO:0007669"/>
    <property type="project" value="UniProtKB-UniRule"/>
</dbReference>
<evidence type="ECO:0000256" key="6">
    <source>
        <dbReference type="ARBA" id="ARBA00022723"/>
    </source>
</evidence>
<dbReference type="PROSITE" id="PS00198">
    <property type="entry name" value="4FE4S_FER_1"/>
    <property type="match status" value="1"/>
</dbReference>
<dbReference type="InterPro" id="IPR000813">
    <property type="entry name" value="7Fe_ferredoxin"/>
</dbReference>
<keyword evidence="4 12" id="KW-0813">Transport</keyword>
<evidence type="ECO:0000256" key="4">
    <source>
        <dbReference type="ARBA" id="ARBA00022448"/>
    </source>
</evidence>
<evidence type="ECO:0000256" key="10">
    <source>
        <dbReference type="ARBA" id="ARBA00023014"/>
    </source>
</evidence>
<comment type="cofactor">
    <cofactor evidence="1 12">
        <name>[4Fe-4S] cluster</name>
        <dbReference type="ChEBI" id="CHEBI:49883"/>
    </cofactor>
</comment>
<protein>
    <recommendedName>
        <fullName evidence="3 12">Ferredoxin</fullName>
    </recommendedName>
</protein>
<dbReference type="PANTHER" id="PTHR42859">
    <property type="entry name" value="OXIDOREDUCTASE"/>
    <property type="match status" value="1"/>
</dbReference>
<reference evidence="13 14" key="1">
    <citation type="submission" date="2019-11" db="EMBL/GenBank/DDBJ databases">
        <authorList>
            <person name="Li J."/>
        </authorList>
    </citation>
    <scope>NUCLEOTIDE SEQUENCE [LARGE SCALE GENOMIC DNA]</scope>
    <source>
        <strain evidence="13 14">MF47</strain>
    </source>
</reference>
<dbReference type="GO" id="GO:0051539">
    <property type="term" value="F:4 iron, 4 sulfur cluster binding"/>
    <property type="evidence" value="ECO:0007669"/>
    <property type="project" value="UniProtKB-UniRule"/>
</dbReference>
<dbReference type="Pfam" id="PF00037">
    <property type="entry name" value="Fer4"/>
    <property type="match status" value="1"/>
</dbReference>
<dbReference type="PRINTS" id="PR00354">
    <property type="entry name" value="7FE8SFRDOXIN"/>
</dbReference>
<dbReference type="NCBIfam" id="NF045480">
    <property type="entry name" value="FdxA_Actino"/>
    <property type="match status" value="1"/>
</dbReference>
<evidence type="ECO:0000256" key="9">
    <source>
        <dbReference type="ARBA" id="ARBA00023004"/>
    </source>
</evidence>
<keyword evidence="7" id="KW-0677">Repeat</keyword>
<comment type="function">
    <text evidence="2 12">Ferredoxins are iron-sulfur proteins that transfer electrons in a wide variety of metabolic reactions.</text>
</comment>
<dbReference type="EMBL" id="CP045737">
    <property type="protein sequence ID" value="QGG41606.1"/>
    <property type="molecule type" value="Genomic_DNA"/>
</dbReference>
<dbReference type="InterPro" id="IPR054830">
    <property type="entry name" value="FdxA_Actino"/>
</dbReference>
<dbReference type="SUPFAM" id="SSF54862">
    <property type="entry name" value="4Fe-4S ferredoxins"/>
    <property type="match status" value="1"/>
</dbReference>
<keyword evidence="10 12" id="KW-0411">Iron-sulfur</keyword>
<dbReference type="Proteomes" id="UP000392064">
    <property type="component" value="Chromosome"/>
</dbReference>
<name>A0A5Q2MKL1_9ACTN</name>
<accession>A0A5Q2MKL1</accession>
<evidence type="ECO:0000313" key="14">
    <source>
        <dbReference type="Proteomes" id="UP000392064"/>
    </source>
</evidence>
<keyword evidence="9 12" id="KW-0408">Iron</keyword>
<evidence type="ECO:0000256" key="3">
    <source>
        <dbReference type="ARBA" id="ARBA00013529"/>
    </source>
</evidence>
<dbReference type="GO" id="GO:0009055">
    <property type="term" value="F:electron transfer activity"/>
    <property type="evidence" value="ECO:0007669"/>
    <property type="project" value="UniProtKB-UniRule"/>
</dbReference>
<dbReference type="PROSITE" id="PS51379">
    <property type="entry name" value="4FE4S_FER_2"/>
    <property type="match status" value="1"/>
</dbReference>
<dbReference type="InterPro" id="IPR017896">
    <property type="entry name" value="4Fe4S_Fe-S-bd"/>
</dbReference>
<keyword evidence="8 12" id="KW-0249">Electron transport</keyword>